<name>A0A1I1A6M8_9PSEU</name>
<proteinExistence type="predicted"/>
<dbReference type="OrthoDB" id="15077at2"/>
<dbReference type="Proteomes" id="UP000243799">
    <property type="component" value="Unassembled WGS sequence"/>
</dbReference>
<dbReference type="PANTHER" id="PTHR35908:SF1">
    <property type="entry name" value="CONSERVED PROTEIN"/>
    <property type="match status" value="1"/>
</dbReference>
<evidence type="ECO:0000259" key="1">
    <source>
        <dbReference type="Pfam" id="PF18029"/>
    </source>
</evidence>
<dbReference type="STRING" id="490629.SAMN05216266_108235"/>
<dbReference type="InterPro" id="IPR001533">
    <property type="entry name" value="Pterin_deHydtase"/>
</dbReference>
<keyword evidence="3" id="KW-1185">Reference proteome</keyword>
<sequence length="232" mass="24899">MDEDNRHPDHSLSRQHISDAVSDLGWRYVLASLQTYVRVGSLTEAAEVAARVVAVAGGDLGEHLSADLRRDRLVLSLQSAYTESVTASDIDLARRISALVADLGLRTDANADAGTRAVQVLELAIDALDIPSIRPFWKAVLGYRDEASGTALVDPAGQQPAVWFQQMTEPRPQRNRIHVDISVPHDAAQSRIAEALAAGGELKSGAAAPAFWILADAEGNEACITTWQGRDG</sequence>
<evidence type="ECO:0000313" key="2">
    <source>
        <dbReference type="EMBL" id="SFB33625.1"/>
    </source>
</evidence>
<evidence type="ECO:0000313" key="3">
    <source>
        <dbReference type="Proteomes" id="UP000243799"/>
    </source>
</evidence>
<reference evidence="3" key="1">
    <citation type="submission" date="2016-10" db="EMBL/GenBank/DDBJ databases">
        <authorList>
            <person name="Varghese N."/>
            <person name="Submissions S."/>
        </authorList>
    </citation>
    <scope>NUCLEOTIDE SEQUENCE [LARGE SCALE GENOMIC DNA]</scope>
    <source>
        <strain evidence="3">CGMCC 4.3568</strain>
    </source>
</reference>
<dbReference type="InterPro" id="IPR029068">
    <property type="entry name" value="Glyas_Bleomycin-R_OHBP_Dase"/>
</dbReference>
<protein>
    <submittedName>
        <fullName evidence="2">4a-hydroxytetrahydrobiopterin dehydratase</fullName>
    </submittedName>
</protein>
<accession>A0A1I1A6M8</accession>
<feature type="domain" description="Glyoxalase-like" evidence="1">
    <location>
        <begin position="123"/>
        <end position="225"/>
    </location>
</feature>
<dbReference type="AlphaFoldDB" id="A0A1I1A6M8"/>
<dbReference type="GO" id="GO:0008124">
    <property type="term" value="F:4-alpha-hydroxytetrahydrobiopterin dehydratase activity"/>
    <property type="evidence" value="ECO:0007669"/>
    <property type="project" value="InterPro"/>
</dbReference>
<dbReference type="InterPro" id="IPR041581">
    <property type="entry name" value="Glyoxalase_6"/>
</dbReference>
<organism evidence="2 3">
    <name type="scientific">Amycolatopsis marina</name>
    <dbReference type="NCBI Taxonomy" id="490629"/>
    <lineage>
        <taxon>Bacteria</taxon>
        <taxon>Bacillati</taxon>
        <taxon>Actinomycetota</taxon>
        <taxon>Actinomycetes</taxon>
        <taxon>Pseudonocardiales</taxon>
        <taxon>Pseudonocardiaceae</taxon>
        <taxon>Amycolatopsis</taxon>
    </lineage>
</organism>
<dbReference type="Gene3D" id="3.10.180.10">
    <property type="entry name" value="2,3-Dihydroxybiphenyl 1,2-Dioxygenase, domain 1"/>
    <property type="match status" value="1"/>
</dbReference>
<dbReference type="PANTHER" id="PTHR35908">
    <property type="entry name" value="HYPOTHETICAL FUSION PROTEIN"/>
    <property type="match status" value="1"/>
</dbReference>
<dbReference type="EMBL" id="FOKG01000008">
    <property type="protein sequence ID" value="SFB33625.1"/>
    <property type="molecule type" value="Genomic_DNA"/>
</dbReference>
<gene>
    <name evidence="2" type="ORF">SAMN05216266_108235</name>
</gene>
<dbReference type="Pfam" id="PF01329">
    <property type="entry name" value="Pterin_4a"/>
    <property type="match status" value="1"/>
</dbReference>
<dbReference type="RefSeq" id="WP_091673941.1">
    <property type="nucleotide sequence ID" value="NZ_FOKG01000008.1"/>
</dbReference>
<dbReference type="GO" id="GO:0006729">
    <property type="term" value="P:tetrahydrobiopterin biosynthetic process"/>
    <property type="evidence" value="ECO:0007669"/>
    <property type="project" value="InterPro"/>
</dbReference>
<dbReference type="Pfam" id="PF18029">
    <property type="entry name" value="Glyoxalase_6"/>
    <property type="match status" value="1"/>
</dbReference>